<evidence type="ECO:0000256" key="1">
    <source>
        <dbReference type="ARBA" id="ARBA00004123"/>
    </source>
</evidence>
<evidence type="ECO:0000256" key="3">
    <source>
        <dbReference type="ARBA" id="ARBA00022771"/>
    </source>
</evidence>
<comment type="subcellular location">
    <subcellularLocation>
        <location evidence="1">Nucleus</location>
    </subcellularLocation>
</comment>
<dbReference type="Proteomes" id="UP000825935">
    <property type="component" value="Chromosome 32"/>
</dbReference>
<dbReference type="SUPFAM" id="SSF54171">
    <property type="entry name" value="DNA-binding domain"/>
    <property type="match status" value="1"/>
</dbReference>
<evidence type="ECO:0000256" key="5">
    <source>
        <dbReference type="ARBA" id="ARBA00023015"/>
    </source>
</evidence>
<dbReference type="PROSITE" id="PS51050">
    <property type="entry name" value="ZF_CW"/>
    <property type="match status" value="1"/>
</dbReference>
<name>A0A8T2QVM6_CERRI</name>
<organism evidence="11 12">
    <name type="scientific">Ceratopteris richardii</name>
    <name type="common">Triangle waterfern</name>
    <dbReference type="NCBI Taxonomy" id="49495"/>
    <lineage>
        <taxon>Eukaryota</taxon>
        <taxon>Viridiplantae</taxon>
        <taxon>Streptophyta</taxon>
        <taxon>Embryophyta</taxon>
        <taxon>Tracheophyta</taxon>
        <taxon>Polypodiopsida</taxon>
        <taxon>Polypodiidae</taxon>
        <taxon>Polypodiales</taxon>
        <taxon>Pteridineae</taxon>
        <taxon>Pteridaceae</taxon>
        <taxon>Parkerioideae</taxon>
        <taxon>Ceratopteris</taxon>
    </lineage>
</organism>
<reference evidence="11" key="1">
    <citation type="submission" date="2021-08" db="EMBL/GenBank/DDBJ databases">
        <title>WGS assembly of Ceratopteris richardii.</title>
        <authorList>
            <person name="Marchant D.B."/>
            <person name="Chen G."/>
            <person name="Jenkins J."/>
            <person name="Shu S."/>
            <person name="Leebens-Mack J."/>
            <person name="Grimwood J."/>
            <person name="Schmutz J."/>
            <person name="Soltis P."/>
            <person name="Soltis D."/>
            <person name="Chen Z.-H."/>
        </authorList>
    </citation>
    <scope>NUCLEOTIDE SEQUENCE</scope>
    <source>
        <strain evidence="11">Whitten #5841</strain>
        <tissue evidence="11">Leaf</tissue>
    </source>
</reference>
<keyword evidence="3" id="KW-0863">Zinc-finger</keyword>
<dbReference type="SMART" id="SM00391">
    <property type="entry name" value="MBD"/>
    <property type="match status" value="1"/>
</dbReference>
<feature type="domain" description="MBD" evidence="9">
    <location>
        <begin position="217"/>
        <end position="291"/>
    </location>
</feature>
<dbReference type="PANTHER" id="PTHR12396:SF0">
    <property type="entry name" value="METHYL-CPG BINDING DOMAIN PROTEIN-LIKE, ISOFORM C"/>
    <property type="match status" value="1"/>
</dbReference>
<comment type="caution">
    <text evidence="11">The sequence shown here is derived from an EMBL/GenBank/DDBJ whole genome shotgun (WGS) entry which is preliminary data.</text>
</comment>
<dbReference type="PANTHER" id="PTHR12396">
    <property type="entry name" value="METHYL-CPG BINDING PROTEIN, MBD"/>
    <property type="match status" value="1"/>
</dbReference>
<keyword evidence="12" id="KW-1185">Reference proteome</keyword>
<dbReference type="PROSITE" id="PS50982">
    <property type="entry name" value="MBD"/>
    <property type="match status" value="1"/>
</dbReference>
<keyword evidence="4" id="KW-0862">Zinc</keyword>
<dbReference type="Pfam" id="PF01429">
    <property type="entry name" value="MBD"/>
    <property type="match status" value="1"/>
</dbReference>
<evidence type="ECO:0000313" key="12">
    <source>
        <dbReference type="Proteomes" id="UP000825935"/>
    </source>
</evidence>
<evidence type="ECO:0000256" key="6">
    <source>
        <dbReference type="ARBA" id="ARBA00023125"/>
    </source>
</evidence>
<keyword evidence="7" id="KW-0804">Transcription</keyword>
<dbReference type="EMBL" id="CM035437">
    <property type="protein sequence ID" value="KAH7287672.1"/>
    <property type="molecule type" value="Genomic_DNA"/>
</dbReference>
<keyword evidence="5" id="KW-0805">Transcription regulation</keyword>
<dbReference type="GO" id="GO:0008270">
    <property type="term" value="F:zinc ion binding"/>
    <property type="evidence" value="ECO:0007669"/>
    <property type="project" value="UniProtKB-KW"/>
</dbReference>
<evidence type="ECO:0000256" key="4">
    <source>
        <dbReference type="ARBA" id="ARBA00022833"/>
    </source>
</evidence>
<sequence>MPNADIAIGFSAHDINDSVHGCADGDAGANGPKHFILQTGSSNFFADSGSLRLHMGEDHTLMAEALARHATDRDQNFLFSAPLQDSQREVQHKNRVEGFSLPESLARSLDSSEIDMINNAIVRVNKYGSSKTIGRCQDLESFQHCLSKKTTVKVVPSVQAFTVQCAKCFKWRIIPSKEQYEQIRQDIIENPFFCTSLRPGASCADPPELAQDAKLLWAIDKPSIPLTPNGWRRLFVIRGSHSRTFGDIYYVTPTGKRLRSMTEIERFLSQHPELLEGGLSLSQFSFSTPKALGEKYCRKRTHHSSIAIGSRYLQSNNLRVSGIRQSHHDQLFPTSVGNASLASGPISTCNSYHCPLIAASQTRELEDTSC</sequence>
<evidence type="ECO:0000256" key="2">
    <source>
        <dbReference type="ARBA" id="ARBA00022723"/>
    </source>
</evidence>
<dbReference type="InterPro" id="IPR011124">
    <property type="entry name" value="Znf_CW"/>
</dbReference>
<evidence type="ECO:0000259" key="9">
    <source>
        <dbReference type="PROSITE" id="PS50982"/>
    </source>
</evidence>
<evidence type="ECO:0000256" key="8">
    <source>
        <dbReference type="ARBA" id="ARBA00023242"/>
    </source>
</evidence>
<proteinExistence type="predicted"/>
<gene>
    <name evidence="11" type="ORF">KP509_32G068800</name>
</gene>
<dbReference type="Gene3D" id="3.30.890.10">
    <property type="entry name" value="Methyl-cpg-binding Protein 2, Chain A"/>
    <property type="match status" value="1"/>
</dbReference>
<dbReference type="CDD" id="cd01396">
    <property type="entry name" value="MeCP2_MBD"/>
    <property type="match status" value="1"/>
</dbReference>
<dbReference type="AlphaFoldDB" id="A0A8T2QVM6"/>
<dbReference type="GO" id="GO:0005634">
    <property type="term" value="C:nucleus"/>
    <property type="evidence" value="ECO:0007669"/>
    <property type="project" value="UniProtKB-SubCell"/>
</dbReference>
<accession>A0A8T2QVM6</accession>
<evidence type="ECO:0000256" key="7">
    <source>
        <dbReference type="ARBA" id="ARBA00023163"/>
    </source>
</evidence>
<keyword evidence="8" id="KW-0539">Nucleus</keyword>
<evidence type="ECO:0000313" key="11">
    <source>
        <dbReference type="EMBL" id="KAH7287670.1"/>
    </source>
</evidence>
<dbReference type="GO" id="GO:0003677">
    <property type="term" value="F:DNA binding"/>
    <property type="evidence" value="ECO:0007669"/>
    <property type="project" value="UniProtKB-KW"/>
</dbReference>
<keyword evidence="2" id="KW-0479">Metal-binding</keyword>
<dbReference type="InterPro" id="IPR001739">
    <property type="entry name" value="Methyl_CpG_DNA-bd"/>
</dbReference>
<protein>
    <submittedName>
        <fullName evidence="11">Uncharacterized protein</fullName>
    </submittedName>
</protein>
<feature type="domain" description="CW-type" evidence="10">
    <location>
        <begin position="155"/>
        <end position="211"/>
    </location>
</feature>
<dbReference type="Gene3D" id="3.30.40.100">
    <property type="match status" value="1"/>
</dbReference>
<dbReference type="InterPro" id="IPR016177">
    <property type="entry name" value="DNA-bd_dom_sf"/>
</dbReference>
<dbReference type="Pfam" id="PF07496">
    <property type="entry name" value="zf-CW"/>
    <property type="match status" value="1"/>
</dbReference>
<dbReference type="EMBL" id="CM035437">
    <property type="protein sequence ID" value="KAH7287670.1"/>
    <property type="molecule type" value="Genomic_DNA"/>
</dbReference>
<dbReference type="EMBL" id="CM035437">
    <property type="protein sequence ID" value="KAH7287671.1"/>
    <property type="molecule type" value="Genomic_DNA"/>
</dbReference>
<evidence type="ECO:0000259" key="10">
    <source>
        <dbReference type="PROSITE" id="PS51050"/>
    </source>
</evidence>
<dbReference type="OrthoDB" id="10072024at2759"/>
<keyword evidence="6" id="KW-0238">DNA-binding</keyword>